<dbReference type="EMBL" id="LR134405">
    <property type="protein sequence ID" value="VEH68089.1"/>
    <property type="molecule type" value="Genomic_DNA"/>
</dbReference>
<accession>A0A3S4UB64</accession>
<protein>
    <submittedName>
        <fullName evidence="2">HTH-type transcriptional regulator YiaJ</fullName>
    </submittedName>
</protein>
<dbReference type="GO" id="GO:0045892">
    <property type="term" value="P:negative regulation of DNA-templated transcription"/>
    <property type="evidence" value="ECO:0007669"/>
    <property type="project" value="TreeGrafter"/>
</dbReference>
<name>A0A3S4UB64_9PAST</name>
<dbReference type="InterPro" id="IPR014757">
    <property type="entry name" value="Tscrpt_reg_IclR_C"/>
</dbReference>
<dbReference type="STRING" id="758.GCA_000730685_01348"/>
<dbReference type="GO" id="GO:0003700">
    <property type="term" value="F:DNA-binding transcription factor activity"/>
    <property type="evidence" value="ECO:0007669"/>
    <property type="project" value="TreeGrafter"/>
</dbReference>
<dbReference type="PROSITE" id="PS51078">
    <property type="entry name" value="ICLR_ED"/>
    <property type="match status" value="1"/>
</dbReference>
<evidence type="ECO:0000313" key="3">
    <source>
        <dbReference type="Proteomes" id="UP000278733"/>
    </source>
</evidence>
<dbReference type="Gene3D" id="3.30.450.40">
    <property type="match status" value="1"/>
</dbReference>
<evidence type="ECO:0000259" key="1">
    <source>
        <dbReference type="PROSITE" id="PS51078"/>
    </source>
</evidence>
<proteinExistence type="predicted"/>
<gene>
    <name evidence="2" type="primary">yiaJ_1</name>
    <name evidence="2" type="ORF">NCTC8284_03311</name>
</gene>
<dbReference type="AlphaFoldDB" id="A0A3S4UB64"/>
<sequence>MNLTLGETVNFSKREGERAIMIYKLEPTVGMIRTRAYIGQHLQLYCSAMGKIYLAYDKNSDYLDEYWASHQDVIHKLTHNTITELGEMRKELEDISRKQYAMDKEENELGVVCLACPIFDFRGSVDYSVSVSMSVYKLQELGIQFFLKEIAQTARDISFELGYFPSDS</sequence>
<reference evidence="2 3" key="1">
    <citation type="submission" date="2018-12" db="EMBL/GenBank/DDBJ databases">
        <authorList>
            <consortium name="Pathogen Informatics"/>
        </authorList>
    </citation>
    <scope>NUCLEOTIDE SEQUENCE [LARGE SCALE GENOMIC DNA]</scope>
    <source>
        <strain evidence="2 3">NCTC8284</strain>
    </source>
</reference>
<evidence type="ECO:0000313" key="2">
    <source>
        <dbReference type="EMBL" id="VEH68089.1"/>
    </source>
</evidence>
<dbReference type="KEGG" id="rpne:NCTC8284_03311"/>
<feature type="domain" description="IclR-ED" evidence="1">
    <location>
        <begin position="1"/>
        <end position="163"/>
    </location>
</feature>
<dbReference type="PANTHER" id="PTHR30136">
    <property type="entry name" value="HELIX-TURN-HELIX TRANSCRIPTIONAL REGULATOR, ICLR FAMILY"/>
    <property type="match status" value="1"/>
</dbReference>
<dbReference type="Proteomes" id="UP000278733">
    <property type="component" value="Chromosome"/>
</dbReference>
<dbReference type="SUPFAM" id="SSF55781">
    <property type="entry name" value="GAF domain-like"/>
    <property type="match status" value="1"/>
</dbReference>
<dbReference type="InterPro" id="IPR050707">
    <property type="entry name" value="HTH_MetabolicPath_Reg"/>
</dbReference>
<dbReference type="PANTHER" id="PTHR30136:SF19">
    <property type="entry name" value="DNA-BINDING TRANSCRIPTIONAL REPRESSOR YIAJ"/>
    <property type="match status" value="1"/>
</dbReference>
<organism evidence="2 3">
    <name type="scientific">Rodentibacter pneumotropicus</name>
    <dbReference type="NCBI Taxonomy" id="758"/>
    <lineage>
        <taxon>Bacteria</taxon>
        <taxon>Pseudomonadati</taxon>
        <taxon>Pseudomonadota</taxon>
        <taxon>Gammaproteobacteria</taxon>
        <taxon>Pasteurellales</taxon>
        <taxon>Pasteurellaceae</taxon>
        <taxon>Rodentibacter</taxon>
    </lineage>
</organism>
<dbReference type="GO" id="GO:0003677">
    <property type="term" value="F:DNA binding"/>
    <property type="evidence" value="ECO:0007669"/>
    <property type="project" value="TreeGrafter"/>
</dbReference>
<dbReference type="InterPro" id="IPR029016">
    <property type="entry name" value="GAF-like_dom_sf"/>
</dbReference>
<dbReference type="Pfam" id="PF01614">
    <property type="entry name" value="IclR_C"/>
    <property type="match status" value="1"/>
</dbReference>